<dbReference type="EMBL" id="JANBQB010001911">
    <property type="protein sequence ID" value="KAJ1969624.1"/>
    <property type="molecule type" value="Genomic_DNA"/>
</dbReference>
<comment type="caution">
    <text evidence="2">The sequence shown here is derived from an EMBL/GenBank/DDBJ whole genome shotgun (WGS) entry which is preliminary data.</text>
</comment>
<proteinExistence type="predicted"/>
<organism evidence="2 3">
    <name type="scientific">Dimargaris verticillata</name>
    <dbReference type="NCBI Taxonomy" id="2761393"/>
    <lineage>
        <taxon>Eukaryota</taxon>
        <taxon>Fungi</taxon>
        <taxon>Fungi incertae sedis</taxon>
        <taxon>Zoopagomycota</taxon>
        <taxon>Kickxellomycotina</taxon>
        <taxon>Dimargaritomycetes</taxon>
        <taxon>Dimargaritales</taxon>
        <taxon>Dimargaritaceae</taxon>
        <taxon>Dimargaris</taxon>
    </lineage>
</organism>
<accession>A0A9W8B015</accession>
<name>A0A9W8B015_9FUNG</name>
<feature type="compositionally biased region" description="Polar residues" evidence="1">
    <location>
        <begin position="17"/>
        <end position="34"/>
    </location>
</feature>
<feature type="non-terminal residue" evidence="2">
    <location>
        <position position="249"/>
    </location>
</feature>
<protein>
    <submittedName>
        <fullName evidence="2">Uncharacterized protein</fullName>
    </submittedName>
</protein>
<evidence type="ECO:0000313" key="2">
    <source>
        <dbReference type="EMBL" id="KAJ1969624.1"/>
    </source>
</evidence>
<reference evidence="2" key="1">
    <citation type="submission" date="2022-07" db="EMBL/GenBank/DDBJ databases">
        <title>Phylogenomic reconstructions and comparative analyses of Kickxellomycotina fungi.</title>
        <authorList>
            <person name="Reynolds N.K."/>
            <person name="Stajich J.E."/>
            <person name="Barry K."/>
            <person name="Grigoriev I.V."/>
            <person name="Crous P."/>
            <person name="Smith M.E."/>
        </authorList>
    </citation>
    <scope>NUCLEOTIDE SEQUENCE</scope>
    <source>
        <strain evidence="2">RSA 567</strain>
    </source>
</reference>
<evidence type="ECO:0000256" key="1">
    <source>
        <dbReference type="SAM" id="MobiDB-lite"/>
    </source>
</evidence>
<gene>
    <name evidence="2" type="ORF">H4R34_006145</name>
</gene>
<dbReference type="AlphaFoldDB" id="A0A9W8B015"/>
<keyword evidence="3" id="KW-1185">Reference proteome</keyword>
<feature type="region of interest" description="Disordered" evidence="1">
    <location>
        <begin position="15"/>
        <end position="76"/>
    </location>
</feature>
<evidence type="ECO:0000313" key="3">
    <source>
        <dbReference type="Proteomes" id="UP001151582"/>
    </source>
</evidence>
<sequence>MLKIEDDLLEEFKAMVQSEQGELQDSQDVASTDQAPAAIAGSVPDEPQENQGVVSTDQTEETIVGSVPDEPQGNQTVVLPDQKQKAAALALTKKYRAFMNWFWLEVIGGGEKKRLSYYLSNMLAFDVIPRIIGQALESGSRDNNGNYGTALEIAKEISKLPDFFEFVKECKLLSPNYFEFIMLYATTRNLKNRDMLLRDARKQGNVDASFLYNCFNWPIKRSLADGWKDIFGINELEHGLPWPLQNFKR</sequence>
<dbReference type="Proteomes" id="UP001151582">
    <property type="component" value="Unassembled WGS sequence"/>
</dbReference>
<dbReference type="OrthoDB" id="10565207at2759"/>